<gene>
    <name evidence="1" type="ORF">BECKH772A_GA0070896_1003012</name>
    <name evidence="2" type="ORF">BECKH772B_GA0070898_100533</name>
</gene>
<sequence>MKHGTHAVQRYAYSRTTAFRDFRPTCAKQALYVIPGNIRLNGV</sequence>
<dbReference type="EMBL" id="CAADFI010000053">
    <property type="protein sequence ID" value="VFJ93938.1"/>
    <property type="molecule type" value="Genomic_DNA"/>
</dbReference>
<dbReference type="AlphaFoldDB" id="A0A450UFJ7"/>
<dbReference type="EMBL" id="CAADFG010000030">
    <property type="protein sequence ID" value="VFJ91309.1"/>
    <property type="molecule type" value="Genomic_DNA"/>
</dbReference>
<reference evidence="1" key="1">
    <citation type="submission" date="2019-02" db="EMBL/GenBank/DDBJ databases">
        <authorList>
            <person name="Gruber-Vodicka R. H."/>
            <person name="Seah K. B. B."/>
        </authorList>
    </citation>
    <scope>NUCLEOTIDE SEQUENCE</scope>
    <source>
        <strain evidence="1">BECK_SA2B15</strain>
        <strain evidence="2">BECK_SA2B20</strain>
    </source>
</reference>
<name>A0A450UFJ7_9GAMM</name>
<evidence type="ECO:0000313" key="2">
    <source>
        <dbReference type="EMBL" id="VFJ93938.1"/>
    </source>
</evidence>
<proteinExistence type="predicted"/>
<organism evidence="1">
    <name type="scientific">Candidatus Kentrum eta</name>
    <dbReference type="NCBI Taxonomy" id="2126337"/>
    <lineage>
        <taxon>Bacteria</taxon>
        <taxon>Pseudomonadati</taxon>
        <taxon>Pseudomonadota</taxon>
        <taxon>Gammaproteobacteria</taxon>
        <taxon>Candidatus Kentrum</taxon>
    </lineage>
</organism>
<protein>
    <submittedName>
        <fullName evidence="1">Uncharacterized protein</fullName>
    </submittedName>
</protein>
<accession>A0A450UFJ7</accession>
<evidence type="ECO:0000313" key="1">
    <source>
        <dbReference type="EMBL" id="VFJ91309.1"/>
    </source>
</evidence>